<dbReference type="EMBL" id="RWGY01000011">
    <property type="protein sequence ID" value="TVU31035.1"/>
    <property type="molecule type" value="Genomic_DNA"/>
</dbReference>
<feature type="non-terminal residue" evidence="1">
    <location>
        <position position="73"/>
    </location>
</feature>
<proteinExistence type="predicted"/>
<dbReference type="Proteomes" id="UP000324897">
    <property type="component" value="Chromosome 1"/>
</dbReference>
<protein>
    <submittedName>
        <fullName evidence="1">Uncharacterized protein</fullName>
    </submittedName>
</protein>
<name>A0A5J9V537_9POAL</name>
<evidence type="ECO:0000313" key="2">
    <source>
        <dbReference type="Proteomes" id="UP000324897"/>
    </source>
</evidence>
<comment type="caution">
    <text evidence="1">The sequence shown here is derived from an EMBL/GenBank/DDBJ whole genome shotgun (WGS) entry which is preliminary data.</text>
</comment>
<sequence>MTSTAAKRRRVHSFVHGVVQTPPSAHFLHFGDDSIRRHVDPERRRRHPLSHPEVRPPCHGGKELVPVVFSIGI</sequence>
<dbReference type="AlphaFoldDB" id="A0A5J9V537"/>
<evidence type="ECO:0000313" key="1">
    <source>
        <dbReference type="EMBL" id="TVU31035.1"/>
    </source>
</evidence>
<organism evidence="1 2">
    <name type="scientific">Eragrostis curvula</name>
    <name type="common">weeping love grass</name>
    <dbReference type="NCBI Taxonomy" id="38414"/>
    <lineage>
        <taxon>Eukaryota</taxon>
        <taxon>Viridiplantae</taxon>
        <taxon>Streptophyta</taxon>
        <taxon>Embryophyta</taxon>
        <taxon>Tracheophyta</taxon>
        <taxon>Spermatophyta</taxon>
        <taxon>Magnoliopsida</taxon>
        <taxon>Liliopsida</taxon>
        <taxon>Poales</taxon>
        <taxon>Poaceae</taxon>
        <taxon>PACMAD clade</taxon>
        <taxon>Chloridoideae</taxon>
        <taxon>Eragrostideae</taxon>
        <taxon>Eragrostidinae</taxon>
        <taxon>Eragrostis</taxon>
    </lineage>
</organism>
<feature type="non-terminal residue" evidence="1">
    <location>
        <position position="1"/>
    </location>
</feature>
<dbReference type="Gramene" id="TVU31035">
    <property type="protein sequence ID" value="TVU31035"/>
    <property type="gene ID" value="EJB05_22700"/>
</dbReference>
<reference evidence="1 2" key="1">
    <citation type="journal article" date="2019" name="Sci. Rep.">
        <title>A high-quality genome of Eragrostis curvula grass provides insights into Poaceae evolution and supports new strategies to enhance forage quality.</title>
        <authorList>
            <person name="Carballo J."/>
            <person name="Santos B.A.C.M."/>
            <person name="Zappacosta D."/>
            <person name="Garbus I."/>
            <person name="Selva J.P."/>
            <person name="Gallo C.A."/>
            <person name="Diaz A."/>
            <person name="Albertini E."/>
            <person name="Caccamo M."/>
            <person name="Echenique V."/>
        </authorList>
    </citation>
    <scope>NUCLEOTIDE SEQUENCE [LARGE SCALE GENOMIC DNA]</scope>
    <source>
        <strain evidence="2">cv. Victoria</strain>
        <tissue evidence="1">Leaf</tissue>
    </source>
</reference>
<gene>
    <name evidence="1" type="ORF">EJB05_22700</name>
</gene>
<accession>A0A5J9V537</accession>
<keyword evidence="2" id="KW-1185">Reference proteome</keyword>